<reference evidence="1" key="1">
    <citation type="submission" date="2014-05" db="EMBL/GenBank/DDBJ databases">
        <authorList>
            <person name="Chronopoulou M."/>
        </authorList>
    </citation>
    <scope>NUCLEOTIDE SEQUENCE</scope>
    <source>
        <tissue evidence="1">Whole organism</tissue>
    </source>
</reference>
<protein>
    <submittedName>
        <fullName evidence="1">Uncharacterized protein</fullName>
    </submittedName>
</protein>
<sequence>MPMTTRGSFKFLSPYDEDKSLICNIIKHTGLSSKSTFTSDKTKNNSTLDLSNITTDENANYINESYKSDSFCIPNDNLHKYESFDSPRIPMPLPINKKRIIKKKNCAKLKPEITGIHWEGAGKKTPLKLTASSSINLVIKQPITLDNTPPQGKEPDLDDELVKKYFIKYKMKYEMMKSIMGIHLGRCLITMIWI</sequence>
<name>A0A0K2TTZ1_LEPSM</name>
<accession>A0A0K2TTZ1</accession>
<evidence type="ECO:0000313" key="1">
    <source>
        <dbReference type="EMBL" id="CDW28846.1"/>
    </source>
</evidence>
<dbReference type="EMBL" id="HACA01011485">
    <property type="protein sequence ID" value="CDW28846.1"/>
    <property type="molecule type" value="Transcribed_RNA"/>
</dbReference>
<dbReference type="AlphaFoldDB" id="A0A0K2TTZ1"/>
<proteinExistence type="predicted"/>
<organism evidence="1">
    <name type="scientific">Lepeophtheirus salmonis</name>
    <name type="common">Salmon louse</name>
    <name type="synonym">Caligus salmonis</name>
    <dbReference type="NCBI Taxonomy" id="72036"/>
    <lineage>
        <taxon>Eukaryota</taxon>
        <taxon>Metazoa</taxon>
        <taxon>Ecdysozoa</taxon>
        <taxon>Arthropoda</taxon>
        <taxon>Crustacea</taxon>
        <taxon>Multicrustacea</taxon>
        <taxon>Hexanauplia</taxon>
        <taxon>Copepoda</taxon>
        <taxon>Siphonostomatoida</taxon>
        <taxon>Caligidae</taxon>
        <taxon>Lepeophtheirus</taxon>
    </lineage>
</organism>